<proteinExistence type="predicted"/>
<keyword evidence="3" id="KW-1003">Cell membrane</keyword>
<dbReference type="PANTHER" id="PTHR43744:SF9">
    <property type="entry name" value="POLYGALACTURONAN_RHAMNOGALACTURONAN TRANSPORT SYSTEM PERMEASE PROTEIN YTCP"/>
    <property type="match status" value="1"/>
</dbReference>
<feature type="transmembrane region" description="Helical" evidence="7">
    <location>
        <begin position="267"/>
        <end position="287"/>
    </location>
</feature>
<dbReference type="GO" id="GO:0055085">
    <property type="term" value="P:transmembrane transport"/>
    <property type="evidence" value="ECO:0007669"/>
    <property type="project" value="InterPro"/>
</dbReference>
<dbReference type="InterPro" id="IPR000515">
    <property type="entry name" value="MetI-like"/>
</dbReference>
<organism evidence="9 10">
    <name type="scientific">Paenibacillus athensensis</name>
    <dbReference type="NCBI Taxonomy" id="1967502"/>
    <lineage>
        <taxon>Bacteria</taxon>
        <taxon>Bacillati</taxon>
        <taxon>Bacillota</taxon>
        <taxon>Bacilli</taxon>
        <taxon>Bacillales</taxon>
        <taxon>Paenibacillaceae</taxon>
        <taxon>Paenibacillus</taxon>
    </lineage>
</organism>
<keyword evidence="2" id="KW-0813">Transport</keyword>
<feature type="transmembrane region" description="Helical" evidence="7">
    <location>
        <begin position="150"/>
        <end position="169"/>
    </location>
</feature>
<dbReference type="AlphaFoldDB" id="A0A4Y8PYP4"/>
<feature type="transmembrane region" description="Helical" evidence="7">
    <location>
        <begin position="118"/>
        <end position="138"/>
    </location>
</feature>
<dbReference type="OrthoDB" id="9810086at2"/>
<evidence type="ECO:0000256" key="7">
    <source>
        <dbReference type="SAM" id="Phobius"/>
    </source>
</evidence>
<feature type="domain" description="ABC transmembrane type-1" evidence="8">
    <location>
        <begin position="81"/>
        <end position="291"/>
    </location>
</feature>
<keyword evidence="6 7" id="KW-0472">Membrane</keyword>
<evidence type="ECO:0000256" key="4">
    <source>
        <dbReference type="ARBA" id="ARBA00022692"/>
    </source>
</evidence>
<name>A0A4Y8PYP4_9BACL</name>
<dbReference type="GO" id="GO:0005886">
    <property type="term" value="C:plasma membrane"/>
    <property type="evidence" value="ECO:0007669"/>
    <property type="project" value="UniProtKB-SubCell"/>
</dbReference>
<evidence type="ECO:0000256" key="2">
    <source>
        <dbReference type="ARBA" id="ARBA00022448"/>
    </source>
</evidence>
<evidence type="ECO:0000313" key="9">
    <source>
        <dbReference type="EMBL" id="TFE86368.1"/>
    </source>
</evidence>
<sequence>MNDLLSKSKLRSRGDIWFDVINYAVLAAVALAVIYPLYFVFIASFSDPSAVINGEMWIVPKGVTLEGYARIFKETSIWTGYRNTLVYTTVGTTINVVLTLLAGYALSRRDLYGRQAIMIYLLITMFFSGGLIPTYLVVKKLHLVNTMWALILPKAVSLFNIIIARTFFQETIPQELLEQSRIDGCSDVKFFLRVALPLSKAIIAVLALFYAVGYWNSFFDALIYLGDEKMYPLQLVLRNILVVQNEMASQFVSDVQSADVQQRIASLLKYGVIIVASLPLLVVYPFIQRYFVKGVMIGSVKG</sequence>
<evidence type="ECO:0000256" key="3">
    <source>
        <dbReference type="ARBA" id="ARBA00022475"/>
    </source>
</evidence>
<protein>
    <submittedName>
        <fullName evidence="9">Sugar ABC transporter permease</fullName>
    </submittedName>
</protein>
<keyword evidence="5 7" id="KW-1133">Transmembrane helix</keyword>
<evidence type="ECO:0000313" key="10">
    <source>
        <dbReference type="Proteomes" id="UP000298246"/>
    </source>
</evidence>
<dbReference type="InterPro" id="IPR035906">
    <property type="entry name" value="MetI-like_sf"/>
</dbReference>
<evidence type="ECO:0000259" key="8">
    <source>
        <dbReference type="PROSITE" id="PS50928"/>
    </source>
</evidence>
<dbReference type="SUPFAM" id="SSF161098">
    <property type="entry name" value="MetI-like"/>
    <property type="match status" value="1"/>
</dbReference>
<feature type="transmembrane region" description="Helical" evidence="7">
    <location>
        <begin position="85"/>
        <end position="106"/>
    </location>
</feature>
<gene>
    <name evidence="9" type="ORF">B5M42_14860</name>
</gene>
<reference evidence="9 10" key="1">
    <citation type="submission" date="2017-03" db="EMBL/GenBank/DDBJ databases">
        <title>Isolation of Levoglucosan Utilizing Bacteria.</title>
        <authorList>
            <person name="Arya A.S."/>
        </authorList>
    </citation>
    <scope>NUCLEOTIDE SEQUENCE [LARGE SCALE GENOMIC DNA]</scope>
    <source>
        <strain evidence="9 10">MEC069</strain>
    </source>
</reference>
<comment type="subcellular location">
    <subcellularLocation>
        <location evidence="1">Cell membrane</location>
        <topology evidence="1">Multi-pass membrane protein</topology>
    </subcellularLocation>
</comment>
<dbReference type="CDD" id="cd06261">
    <property type="entry name" value="TM_PBP2"/>
    <property type="match status" value="1"/>
</dbReference>
<evidence type="ECO:0000256" key="5">
    <source>
        <dbReference type="ARBA" id="ARBA00022989"/>
    </source>
</evidence>
<dbReference type="Proteomes" id="UP000298246">
    <property type="component" value="Unassembled WGS sequence"/>
</dbReference>
<dbReference type="RefSeq" id="WP_134754176.1">
    <property type="nucleotide sequence ID" value="NZ_MYFO02000014.1"/>
</dbReference>
<dbReference type="PANTHER" id="PTHR43744">
    <property type="entry name" value="ABC TRANSPORTER PERMEASE PROTEIN MG189-RELATED-RELATED"/>
    <property type="match status" value="1"/>
</dbReference>
<evidence type="ECO:0000256" key="1">
    <source>
        <dbReference type="ARBA" id="ARBA00004651"/>
    </source>
</evidence>
<dbReference type="PROSITE" id="PS50928">
    <property type="entry name" value="ABC_TM1"/>
    <property type="match status" value="1"/>
</dbReference>
<dbReference type="Gene3D" id="1.10.3720.10">
    <property type="entry name" value="MetI-like"/>
    <property type="match status" value="1"/>
</dbReference>
<feature type="transmembrane region" description="Helical" evidence="7">
    <location>
        <begin position="20"/>
        <end position="41"/>
    </location>
</feature>
<feature type="transmembrane region" description="Helical" evidence="7">
    <location>
        <begin position="190"/>
        <end position="212"/>
    </location>
</feature>
<keyword evidence="10" id="KW-1185">Reference proteome</keyword>
<keyword evidence="4 7" id="KW-0812">Transmembrane</keyword>
<dbReference type="EMBL" id="MYFO01000019">
    <property type="protein sequence ID" value="TFE86368.1"/>
    <property type="molecule type" value="Genomic_DNA"/>
</dbReference>
<accession>A0A4Y8PYP4</accession>
<evidence type="ECO:0000256" key="6">
    <source>
        <dbReference type="ARBA" id="ARBA00023136"/>
    </source>
</evidence>
<comment type="caution">
    <text evidence="9">The sequence shown here is derived from an EMBL/GenBank/DDBJ whole genome shotgun (WGS) entry which is preliminary data.</text>
</comment>